<protein>
    <submittedName>
        <fullName evidence="1">Phage virion morphogenesis protein</fullName>
    </submittedName>
</protein>
<sequence length="161" mass="17277">MAGVNLTISQTGFDKVASAFKQLSDRGDDLQPAMSAIGEYLLGSNQDRMEQGITPSGEAFAPLSDVTIARKNKNQTTPLIHNGYLFNLVYQATSEAMELGTPMIYGAVMFYGAKQGEFGRVNNHPVPWGDIPAREYLGISSADEDEIAAIVGDFLLAGIGE</sequence>
<evidence type="ECO:0000313" key="1">
    <source>
        <dbReference type="EMBL" id="QSX32616.1"/>
    </source>
</evidence>
<dbReference type="InterPro" id="IPR006522">
    <property type="entry name" value="Phage_virion_morphogenesis"/>
</dbReference>
<dbReference type="RefSeq" id="WP_207353857.1">
    <property type="nucleotide sequence ID" value="NZ_CP071503.1"/>
</dbReference>
<accession>A0ABX7QPI0</accession>
<dbReference type="EMBL" id="CP071503">
    <property type="protein sequence ID" value="QSX32616.1"/>
    <property type="molecule type" value="Genomic_DNA"/>
</dbReference>
<name>A0ABX7QPI0_9GAMM</name>
<keyword evidence="2" id="KW-1185">Reference proteome</keyword>
<organism evidence="1 2">
    <name type="scientific">Shewanella avicenniae</name>
    <dbReference type="NCBI Taxonomy" id="2814294"/>
    <lineage>
        <taxon>Bacteria</taxon>
        <taxon>Pseudomonadati</taxon>
        <taxon>Pseudomonadota</taxon>
        <taxon>Gammaproteobacteria</taxon>
        <taxon>Alteromonadales</taxon>
        <taxon>Shewanellaceae</taxon>
        <taxon>Shewanella</taxon>
    </lineage>
</organism>
<evidence type="ECO:0000313" key="2">
    <source>
        <dbReference type="Proteomes" id="UP000662770"/>
    </source>
</evidence>
<reference evidence="1 2" key="1">
    <citation type="submission" date="2021-03" db="EMBL/GenBank/DDBJ databases">
        <title>Novel species identification of genus Shewanella.</title>
        <authorList>
            <person name="Liu G."/>
            <person name="Zhang Q."/>
        </authorList>
    </citation>
    <scope>NUCLEOTIDE SEQUENCE [LARGE SCALE GENOMIC DNA]</scope>
    <source>
        <strain evidence="1 2">FJAT-51800</strain>
    </source>
</reference>
<dbReference type="Pfam" id="PF05069">
    <property type="entry name" value="Phage_tail_S"/>
    <property type="match status" value="1"/>
</dbReference>
<gene>
    <name evidence="1" type="ORF">JYB87_12740</name>
</gene>
<dbReference type="Proteomes" id="UP000662770">
    <property type="component" value="Chromosome"/>
</dbReference>
<proteinExistence type="predicted"/>